<dbReference type="RefSeq" id="WP_238235512.1">
    <property type="nucleotide sequence ID" value="NZ_BPQQ01000029.1"/>
</dbReference>
<proteinExistence type="predicted"/>
<dbReference type="Pfam" id="PF07704">
    <property type="entry name" value="PSK_trans_fac"/>
    <property type="match status" value="1"/>
</dbReference>
<accession>A0ABQ4SBN9</accession>
<dbReference type="EMBL" id="BPQQ01000029">
    <property type="protein sequence ID" value="GJE00626.1"/>
    <property type="molecule type" value="Genomic_DNA"/>
</dbReference>
<gene>
    <name evidence="1" type="ORF">GMJLKIPL_2549</name>
</gene>
<protein>
    <recommendedName>
        <fullName evidence="3">Transcription factor</fullName>
    </recommendedName>
</protein>
<dbReference type="InterPro" id="IPR011660">
    <property type="entry name" value="VapB-like"/>
</dbReference>
<evidence type="ECO:0000313" key="2">
    <source>
        <dbReference type="Proteomes" id="UP001055153"/>
    </source>
</evidence>
<name>A0ABQ4SBN9_9HYPH</name>
<dbReference type="Proteomes" id="UP001055153">
    <property type="component" value="Unassembled WGS sequence"/>
</dbReference>
<reference evidence="1" key="2">
    <citation type="submission" date="2021-08" db="EMBL/GenBank/DDBJ databases">
        <authorList>
            <person name="Tani A."/>
            <person name="Ola A."/>
            <person name="Ogura Y."/>
            <person name="Katsura K."/>
            <person name="Hayashi T."/>
        </authorList>
    </citation>
    <scope>NUCLEOTIDE SEQUENCE</scope>
    <source>
        <strain evidence="1">DSM 17168</strain>
    </source>
</reference>
<reference evidence="1" key="1">
    <citation type="journal article" date="2021" name="Front. Microbiol.">
        <title>Comprehensive Comparative Genomics and Phenotyping of Methylobacterium Species.</title>
        <authorList>
            <person name="Alessa O."/>
            <person name="Ogura Y."/>
            <person name="Fujitani Y."/>
            <person name="Takami H."/>
            <person name="Hayashi T."/>
            <person name="Sahin N."/>
            <person name="Tani A."/>
        </authorList>
    </citation>
    <scope>NUCLEOTIDE SEQUENCE</scope>
    <source>
        <strain evidence="1">DSM 17168</strain>
    </source>
</reference>
<evidence type="ECO:0008006" key="3">
    <source>
        <dbReference type="Google" id="ProtNLM"/>
    </source>
</evidence>
<sequence>MPLNDRDEEVDRLAETLASIARVSKTEAVRMALANELQRRQESRLSGARPLRERIKPIQDRIGGYPSTGLDADKAFFDDLSGEA</sequence>
<evidence type="ECO:0000313" key="1">
    <source>
        <dbReference type="EMBL" id="GJE00626.1"/>
    </source>
</evidence>
<organism evidence="1 2">
    <name type="scientific">Methylobacterium isbiliense</name>
    <dbReference type="NCBI Taxonomy" id="315478"/>
    <lineage>
        <taxon>Bacteria</taxon>
        <taxon>Pseudomonadati</taxon>
        <taxon>Pseudomonadota</taxon>
        <taxon>Alphaproteobacteria</taxon>
        <taxon>Hyphomicrobiales</taxon>
        <taxon>Methylobacteriaceae</taxon>
        <taxon>Methylobacterium</taxon>
    </lineage>
</organism>
<keyword evidence="2" id="KW-1185">Reference proteome</keyword>
<comment type="caution">
    <text evidence="1">The sequence shown here is derived from an EMBL/GenBank/DDBJ whole genome shotgun (WGS) entry which is preliminary data.</text>
</comment>